<proteinExistence type="predicted"/>
<sequence>MPCLSEERIADKHTNIHTNMPPQLEIKEVEEEEAAPDNAVRSESGEGESYWDAPKEKTLIGKTLSTLDMSMLEKEHPDEDKEKTDNYWEATPERALQDKTLSTLDMSMLVTEHPKESTNSAAAVKKSAPSPSPKEEPKNSEASYWDAPKEMSLIGKTLSTLDMSMLEKEHPDEEKEKKDDYWEATPERALKGQSISTLDMTMLEANNPEEHKKKKDSYWEAAPIDKSLQGKTLSNLNMSELTTSHPDEKKEKNDTYWDAPEEKKLHGKTLSTIDMTTLESTGKPSAEASAGAPSYWDDAPIDKSLQGKTLSQVDMTAMNRQHVDEPSSRSGETAPYWDWKMKKFRKTLSKLSLSNLRSGSRADDVVFDDDFNVHGGANNSRNNSSNSLASNSSLGSANQTLVKPITKKSHRIRDTWRKSFHRLSTNTLNQLDESTSSGPQYAGTRIKKSRNNLDISGGSRSSTGSDGGITF</sequence>
<organism evidence="2">
    <name type="scientific">Pseudo-nitzschia australis</name>
    <dbReference type="NCBI Taxonomy" id="44445"/>
    <lineage>
        <taxon>Eukaryota</taxon>
        <taxon>Sar</taxon>
        <taxon>Stramenopiles</taxon>
        <taxon>Ochrophyta</taxon>
        <taxon>Bacillariophyta</taxon>
        <taxon>Bacillariophyceae</taxon>
        <taxon>Bacillariophycidae</taxon>
        <taxon>Bacillariales</taxon>
        <taxon>Bacillariaceae</taxon>
        <taxon>Pseudo-nitzschia</taxon>
    </lineage>
</organism>
<feature type="region of interest" description="Disordered" evidence="1">
    <location>
        <begin position="1"/>
        <end position="57"/>
    </location>
</feature>
<dbReference type="AlphaFoldDB" id="A0A7S4EFE4"/>
<gene>
    <name evidence="2" type="ORF">PAUS00366_LOCUS2671</name>
</gene>
<feature type="region of interest" description="Disordered" evidence="1">
    <location>
        <begin position="280"/>
        <end position="299"/>
    </location>
</feature>
<feature type="region of interest" description="Disordered" evidence="1">
    <location>
        <begin position="70"/>
        <end position="148"/>
    </location>
</feature>
<accession>A0A7S4EFE4</accession>
<evidence type="ECO:0000313" key="2">
    <source>
        <dbReference type="EMBL" id="CAE0709951.1"/>
    </source>
</evidence>
<feature type="compositionally biased region" description="Basic and acidic residues" evidence="1">
    <location>
        <begin position="1"/>
        <end position="14"/>
    </location>
</feature>
<feature type="compositionally biased region" description="Basic and acidic residues" evidence="1">
    <location>
        <begin position="245"/>
        <end position="264"/>
    </location>
</feature>
<name>A0A7S4EFE4_9STRA</name>
<feature type="compositionally biased region" description="Polar residues" evidence="1">
    <location>
        <begin position="230"/>
        <end position="244"/>
    </location>
</feature>
<feature type="region of interest" description="Disordered" evidence="1">
    <location>
        <begin position="375"/>
        <end position="408"/>
    </location>
</feature>
<feature type="compositionally biased region" description="Low complexity" evidence="1">
    <location>
        <begin position="375"/>
        <end position="398"/>
    </location>
</feature>
<feature type="compositionally biased region" description="Basic and acidic residues" evidence="1">
    <location>
        <begin position="71"/>
        <end position="97"/>
    </location>
</feature>
<feature type="compositionally biased region" description="Low complexity" evidence="1">
    <location>
        <begin position="120"/>
        <end position="129"/>
    </location>
</feature>
<feature type="compositionally biased region" description="Polar residues" evidence="1">
    <location>
        <begin position="427"/>
        <end position="439"/>
    </location>
</feature>
<reference evidence="2" key="1">
    <citation type="submission" date="2021-01" db="EMBL/GenBank/DDBJ databases">
        <authorList>
            <person name="Corre E."/>
            <person name="Pelletier E."/>
            <person name="Niang G."/>
            <person name="Scheremetjew M."/>
            <person name="Finn R."/>
            <person name="Kale V."/>
            <person name="Holt S."/>
            <person name="Cochrane G."/>
            <person name="Meng A."/>
            <person name="Brown T."/>
            <person name="Cohen L."/>
        </authorList>
    </citation>
    <scope>NUCLEOTIDE SEQUENCE</scope>
    <source>
        <strain evidence="2">10249 10 AB</strain>
    </source>
</reference>
<feature type="region of interest" description="Disordered" evidence="1">
    <location>
        <begin position="230"/>
        <end position="272"/>
    </location>
</feature>
<dbReference type="EMBL" id="HBIX01003472">
    <property type="protein sequence ID" value="CAE0709951.1"/>
    <property type="molecule type" value="Transcribed_RNA"/>
</dbReference>
<protein>
    <submittedName>
        <fullName evidence="2">Uncharacterized protein</fullName>
    </submittedName>
</protein>
<feature type="compositionally biased region" description="Low complexity" evidence="1">
    <location>
        <begin position="454"/>
        <end position="464"/>
    </location>
</feature>
<evidence type="ECO:0000256" key="1">
    <source>
        <dbReference type="SAM" id="MobiDB-lite"/>
    </source>
</evidence>
<feature type="region of interest" description="Disordered" evidence="1">
    <location>
        <begin position="427"/>
        <end position="471"/>
    </location>
</feature>